<organism evidence="1 2">
    <name type="scientific">Bacteroides pyogenes JCM 6292</name>
    <dbReference type="NCBI Taxonomy" id="1235809"/>
    <lineage>
        <taxon>Bacteria</taxon>
        <taxon>Pseudomonadati</taxon>
        <taxon>Bacteroidota</taxon>
        <taxon>Bacteroidia</taxon>
        <taxon>Bacteroidales</taxon>
        <taxon>Bacteroidaceae</taxon>
        <taxon>Bacteroides</taxon>
    </lineage>
</organism>
<sequence>MGLLIGVGGTKPQFAYDYYYGIEWDITVSNPKPTRIGKMELHKELPLQSLMRRCILNDDGSVNYYLHANDSTKRDNGAVANLTGKDGQYMVELPDMYVRFEMDGNKCRHLQSTQPLPGFHLWRKGYVSAVEATVQRSTNKLAAVCSMDADYRGGNNDASRDGTAKTQLGMPATAISLTNFRAYARKRGTTEWNCNLYHTHRKLWWLYAVEYCTFDSQDTFNAALDESGYRQGGLGAGVTNLNWGKWSNLNGNYPVVPCGKTNSLGNKTGVVEYTLPNEYDPGKETKVSVPSYRGVENPFGHVWKWTDGCKCLIQSEADGGLSEFYVCDDPATFTSSGVANYKFRGNLPRKEGYVKKLILGEDGEIMPLEVGGGSTTYLCDYFYTSIPESGVSERGVLFGGPAYSGANAGFVSAYTTHTATYAHAYFGSRLCFDPQIEAE</sequence>
<reference evidence="1 2" key="1">
    <citation type="journal article" date="2014" name="Genome Announc.">
        <title>Draft Genome Sequences of Three Strains of Bacteroides pyogenes Isolated from a Cat and Swine.</title>
        <authorList>
            <person name="Sakamoto M."/>
            <person name="Oshima K."/>
            <person name="Suda W."/>
            <person name="Kitamura K."/>
            <person name="Iida T."/>
            <person name="Hattori M."/>
            <person name="Ohkuma M."/>
        </authorList>
    </citation>
    <scope>NUCLEOTIDE SEQUENCE [LARGE SCALE GENOMIC DNA]</scope>
    <source>
        <strain evidence="1 2">JCM 6292</strain>
    </source>
</reference>
<name>W4P4B4_9BACE</name>
<dbReference type="AlphaFoldDB" id="W4P4B4"/>
<evidence type="ECO:0000313" key="2">
    <source>
        <dbReference type="Proteomes" id="UP000018861"/>
    </source>
</evidence>
<dbReference type="EMBL" id="BAIQ01000005">
    <property type="protein sequence ID" value="GAE14585.1"/>
    <property type="molecule type" value="Genomic_DNA"/>
</dbReference>
<gene>
    <name evidence="1" type="ORF">JCM6292_744</name>
</gene>
<dbReference type="Proteomes" id="UP000018861">
    <property type="component" value="Unassembled WGS sequence"/>
</dbReference>
<comment type="caution">
    <text evidence="1">The sequence shown here is derived from an EMBL/GenBank/DDBJ whole genome shotgun (WGS) entry which is preliminary data.</text>
</comment>
<evidence type="ECO:0000313" key="1">
    <source>
        <dbReference type="EMBL" id="GAE14585.1"/>
    </source>
</evidence>
<accession>W4P4B4</accession>
<protein>
    <submittedName>
        <fullName evidence="1">Uncharacterized protein</fullName>
    </submittedName>
</protein>
<proteinExistence type="predicted"/>